<proteinExistence type="predicted"/>
<reference evidence="1 2" key="1">
    <citation type="submission" date="2017-06" db="EMBL/GenBank/DDBJ databases">
        <title>Streptomyces albireticuli Genome sequencing and assembly.</title>
        <authorList>
            <person name="Wang Y."/>
            <person name="Du B."/>
            <person name="Ding Y."/>
            <person name="Liu H."/>
            <person name="Hou Q."/>
            <person name="Liu K."/>
            <person name="Yao L."/>
            <person name="Wang C."/>
        </authorList>
    </citation>
    <scope>NUCLEOTIDE SEQUENCE [LARGE SCALE GENOMIC DNA]</scope>
    <source>
        <strain evidence="1 2">MDJK11</strain>
    </source>
</reference>
<protein>
    <submittedName>
        <fullName evidence="1">Uncharacterized protein</fullName>
    </submittedName>
</protein>
<sequence length="50" mass="5488">MLLLDVLPDELGVEAVLVLDEEESDLDVVLVVLLALAGLLLDDEPRLSFR</sequence>
<evidence type="ECO:0000313" key="1">
    <source>
        <dbReference type="EMBL" id="ARZ69632.1"/>
    </source>
</evidence>
<evidence type="ECO:0000313" key="2">
    <source>
        <dbReference type="Proteomes" id="UP000195755"/>
    </source>
</evidence>
<name>A0A1Z2L5R1_9ACTN</name>
<dbReference type="EMBL" id="CP021744">
    <property type="protein sequence ID" value="ARZ69632.1"/>
    <property type="molecule type" value="Genomic_DNA"/>
</dbReference>
<dbReference type="AlphaFoldDB" id="A0A1Z2L5R1"/>
<accession>A0A1Z2L5R1</accession>
<dbReference type="Proteomes" id="UP000195755">
    <property type="component" value="Chromosome"/>
</dbReference>
<gene>
    <name evidence="1" type="ORF">SMD11_4018</name>
</gene>
<organism evidence="1 2">
    <name type="scientific">Streptomyces albireticuli</name>
    <dbReference type="NCBI Taxonomy" id="1940"/>
    <lineage>
        <taxon>Bacteria</taxon>
        <taxon>Bacillati</taxon>
        <taxon>Actinomycetota</taxon>
        <taxon>Actinomycetes</taxon>
        <taxon>Kitasatosporales</taxon>
        <taxon>Streptomycetaceae</taxon>
        <taxon>Streptomyces</taxon>
    </lineage>
</organism>
<dbReference type="KEGG" id="salj:SMD11_4018"/>